<accession>A0A9Q3GT13</accession>
<feature type="region of interest" description="Disordered" evidence="1">
    <location>
        <begin position="63"/>
        <end position="97"/>
    </location>
</feature>
<proteinExistence type="predicted"/>
<protein>
    <submittedName>
        <fullName evidence="2">Uncharacterized protein</fullName>
    </submittedName>
</protein>
<organism evidence="2 3">
    <name type="scientific">Austropuccinia psidii MF-1</name>
    <dbReference type="NCBI Taxonomy" id="1389203"/>
    <lineage>
        <taxon>Eukaryota</taxon>
        <taxon>Fungi</taxon>
        <taxon>Dikarya</taxon>
        <taxon>Basidiomycota</taxon>
        <taxon>Pucciniomycotina</taxon>
        <taxon>Pucciniomycetes</taxon>
        <taxon>Pucciniales</taxon>
        <taxon>Sphaerophragmiaceae</taxon>
        <taxon>Austropuccinia</taxon>
    </lineage>
</organism>
<dbReference type="AlphaFoldDB" id="A0A9Q3GT13"/>
<feature type="compositionally biased region" description="Pro residues" evidence="1">
    <location>
        <begin position="1"/>
        <end position="11"/>
    </location>
</feature>
<dbReference type="EMBL" id="AVOT02005335">
    <property type="protein sequence ID" value="MBW0478811.1"/>
    <property type="molecule type" value="Genomic_DNA"/>
</dbReference>
<evidence type="ECO:0000256" key="1">
    <source>
        <dbReference type="SAM" id="MobiDB-lite"/>
    </source>
</evidence>
<feature type="region of interest" description="Disordered" evidence="1">
    <location>
        <begin position="1"/>
        <end position="35"/>
    </location>
</feature>
<name>A0A9Q3GT13_9BASI</name>
<dbReference type="Proteomes" id="UP000765509">
    <property type="component" value="Unassembled WGS sequence"/>
</dbReference>
<gene>
    <name evidence="2" type="ORF">O181_018526</name>
</gene>
<reference evidence="2" key="1">
    <citation type="submission" date="2021-03" db="EMBL/GenBank/DDBJ databases">
        <title>Draft genome sequence of rust myrtle Austropuccinia psidii MF-1, a brazilian biotype.</title>
        <authorList>
            <person name="Quecine M.C."/>
            <person name="Pachon D.M.R."/>
            <person name="Bonatelli M.L."/>
            <person name="Correr F.H."/>
            <person name="Franceschini L.M."/>
            <person name="Leite T.F."/>
            <person name="Margarido G.R.A."/>
            <person name="Almeida C.A."/>
            <person name="Ferrarezi J.A."/>
            <person name="Labate C.A."/>
        </authorList>
    </citation>
    <scope>NUCLEOTIDE SEQUENCE</scope>
    <source>
        <strain evidence="2">MF-1</strain>
    </source>
</reference>
<comment type="caution">
    <text evidence="2">The sequence shown here is derived from an EMBL/GenBank/DDBJ whole genome shotgun (WGS) entry which is preliminary data.</text>
</comment>
<evidence type="ECO:0000313" key="2">
    <source>
        <dbReference type="EMBL" id="MBW0478811.1"/>
    </source>
</evidence>
<keyword evidence="3" id="KW-1185">Reference proteome</keyword>
<sequence>MEKNQPNPPQQYSPVPSLPCEQTPRQPTPSPSCTQWSEDLLRCKQQNIPLLISTIYSSELTLPPFVEPSQPNESPIPGPSQPSKPHEDTSTCEHEPEVVPIQSTEEPFFNSPLNFFYSPQLSFTPPLHISSFSPYTCLRNHHQEYTHQIPPSTPTPEIPTASSPIPMMRLGRNLWTCNRHS</sequence>
<evidence type="ECO:0000313" key="3">
    <source>
        <dbReference type="Proteomes" id="UP000765509"/>
    </source>
</evidence>
<feature type="compositionally biased region" description="Basic and acidic residues" evidence="1">
    <location>
        <begin position="84"/>
        <end position="97"/>
    </location>
</feature>